<feature type="compositionally biased region" description="Basic and acidic residues" evidence="1">
    <location>
        <begin position="28"/>
        <end position="42"/>
    </location>
</feature>
<feature type="chain" id="PRO_5045482092" evidence="2">
    <location>
        <begin position="19"/>
        <end position="208"/>
    </location>
</feature>
<feature type="domain" description="DUF3347" evidence="3">
    <location>
        <begin position="71"/>
        <end position="160"/>
    </location>
</feature>
<evidence type="ECO:0000313" key="5">
    <source>
        <dbReference type="Proteomes" id="UP000772618"/>
    </source>
</evidence>
<evidence type="ECO:0000313" key="4">
    <source>
        <dbReference type="EMBL" id="MBT1701707.1"/>
    </source>
</evidence>
<accession>A0ABS5VLQ6</accession>
<proteinExistence type="predicted"/>
<dbReference type="RefSeq" id="WP_254151407.1">
    <property type="nucleotide sequence ID" value="NZ_JAHESD010000001.1"/>
</dbReference>
<protein>
    <submittedName>
        <fullName evidence="4">DUF3347 domain-containing protein</fullName>
    </submittedName>
</protein>
<keyword evidence="5" id="KW-1185">Reference proteome</keyword>
<reference evidence="4 5" key="1">
    <citation type="submission" date="2021-05" db="EMBL/GenBank/DDBJ databases">
        <title>A Polyphasic approach of four new species of the genus Ohtaekwangia: Ohtaekwangia histidinii sp. nov., Ohtaekwangia cretensis sp. nov., Ohtaekwangia indiensis sp. nov., Ohtaekwangia reichenbachii sp. nov. from diverse environment.</title>
        <authorList>
            <person name="Octaviana S."/>
        </authorList>
    </citation>
    <scope>NUCLEOTIDE SEQUENCE [LARGE SCALE GENOMIC DNA]</scope>
    <source>
        <strain evidence="4 5">PWU20</strain>
    </source>
</reference>
<name>A0ABS5VLQ6_9BACT</name>
<gene>
    <name evidence="4" type="ORF">KK060_00350</name>
</gene>
<keyword evidence="2" id="KW-0732">Signal</keyword>
<organism evidence="4 5">
    <name type="scientific">Chryseosolibacter indicus</name>
    <dbReference type="NCBI Taxonomy" id="2782351"/>
    <lineage>
        <taxon>Bacteria</taxon>
        <taxon>Pseudomonadati</taxon>
        <taxon>Bacteroidota</taxon>
        <taxon>Cytophagia</taxon>
        <taxon>Cytophagales</taxon>
        <taxon>Chryseotaleaceae</taxon>
        <taxon>Chryseosolibacter</taxon>
    </lineage>
</organism>
<comment type="caution">
    <text evidence="4">The sequence shown here is derived from an EMBL/GenBank/DDBJ whole genome shotgun (WGS) entry which is preliminary data.</text>
</comment>
<evidence type="ECO:0000256" key="1">
    <source>
        <dbReference type="SAM" id="MobiDB-lite"/>
    </source>
</evidence>
<sequence length="208" mass="23116">MKTKSILLSLLFSATAFAFLTNCSGNKKEDASTESHDHDNHQHASGSTAPEEATAPQFQVDENFQQQLAEVFTSYVELKDAFVSSDADKVKDKATTTTEAVSKVDMKLVTGAAHNDWMAYLTPIQTSLKEIQATSDIEAQRKSFSTLSDNMYKSIKAFGLGGKEAFYEYCPMAFNNEGAYWLSDQKQIRNPYFGNKMLTCGEVKEVLK</sequence>
<feature type="region of interest" description="Disordered" evidence="1">
    <location>
        <begin position="28"/>
        <end position="53"/>
    </location>
</feature>
<dbReference type="EMBL" id="JAHESD010000001">
    <property type="protein sequence ID" value="MBT1701707.1"/>
    <property type="molecule type" value="Genomic_DNA"/>
</dbReference>
<evidence type="ECO:0000256" key="2">
    <source>
        <dbReference type="SAM" id="SignalP"/>
    </source>
</evidence>
<dbReference type="Proteomes" id="UP000772618">
    <property type="component" value="Unassembled WGS sequence"/>
</dbReference>
<dbReference type="InterPro" id="IPR021782">
    <property type="entry name" value="DUF3347"/>
</dbReference>
<dbReference type="Pfam" id="PF11827">
    <property type="entry name" value="DUF3347"/>
    <property type="match status" value="1"/>
</dbReference>
<feature type="signal peptide" evidence="2">
    <location>
        <begin position="1"/>
        <end position="18"/>
    </location>
</feature>
<evidence type="ECO:0000259" key="3">
    <source>
        <dbReference type="Pfam" id="PF11827"/>
    </source>
</evidence>